<gene>
    <name evidence="1" type="ORF">OCU04_011699</name>
</gene>
<proteinExistence type="predicted"/>
<dbReference type="EMBL" id="JAPEIS010000014">
    <property type="protein sequence ID" value="KAJ8060089.1"/>
    <property type="molecule type" value="Genomic_DNA"/>
</dbReference>
<name>A0A9X0AC33_9HELO</name>
<keyword evidence="2" id="KW-1185">Reference proteome</keyword>
<dbReference type="OrthoDB" id="3552691at2759"/>
<dbReference type="AlphaFoldDB" id="A0A9X0AC33"/>
<evidence type="ECO:0000313" key="2">
    <source>
        <dbReference type="Proteomes" id="UP001152300"/>
    </source>
</evidence>
<accession>A0A9X0AC33</accession>
<dbReference type="Proteomes" id="UP001152300">
    <property type="component" value="Unassembled WGS sequence"/>
</dbReference>
<reference evidence="1" key="1">
    <citation type="submission" date="2022-11" db="EMBL/GenBank/DDBJ databases">
        <title>Genome Resource of Sclerotinia nivalis Strain SnTB1, a Plant Pathogen Isolated from American Ginseng.</title>
        <authorList>
            <person name="Fan S."/>
        </authorList>
    </citation>
    <scope>NUCLEOTIDE SEQUENCE</scope>
    <source>
        <strain evidence="1">SnTB1</strain>
    </source>
</reference>
<organism evidence="1 2">
    <name type="scientific">Sclerotinia nivalis</name>
    <dbReference type="NCBI Taxonomy" id="352851"/>
    <lineage>
        <taxon>Eukaryota</taxon>
        <taxon>Fungi</taxon>
        <taxon>Dikarya</taxon>
        <taxon>Ascomycota</taxon>
        <taxon>Pezizomycotina</taxon>
        <taxon>Leotiomycetes</taxon>
        <taxon>Helotiales</taxon>
        <taxon>Sclerotiniaceae</taxon>
        <taxon>Sclerotinia</taxon>
    </lineage>
</organism>
<evidence type="ECO:0000313" key="1">
    <source>
        <dbReference type="EMBL" id="KAJ8060089.1"/>
    </source>
</evidence>
<comment type="caution">
    <text evidence="1">The sequence shown here is derived from an EMBL/GenBank/DDBJ whole genome shotgun (WGS) entry which is preliminary data.</text>
</comment>
<sequence length="314" mass="36357">MAFTFALPCRSVHEGSTNFQFDHEQANVTTDQESEYDADVEEVDVEEEELQCGIDSSIHSTTQAATSPIIAWQAFNTTQSGTAGVEVAQVDIVAQADILKGVNWHAVRTSQVEPVQTDAPQFSGWTPINVPRTNNSRIGIENTGTSDAEHTQSSVVRSSCWSVISGSQTDTSQATSIEADKQSYNYPEMWNRSNMRRKRIVRRIINTTVDMPQLKVHFRRYKKEYCSTSAKEKIKWFRHRIACLDMGKRVEYDSEMAILKSDWDEFWERRRWLKREMLRIKNLYTFSRRRRQERIQYNLRASYDIAFIKSLAEN</sequence>
<protein>
    <submittedName>
        <fullName evidence="1">Uncharacterized protein</fullName>
    </submittedName>
</protein>